<accession>A0A8X7B8S7</accession>
<name>A0A8X7B8S7_TRICX</name>
<evidence type="ECO:0000313" key="2">
    <source>
        <dbReference type="Proteomes" id="UP000887159"/>
    </source>
</evidence>
<organism evidence="1 2">
    <name type="scientific">Trichonephila clavipes</name>
    <name type="common">Golden silk orbweaver</name>
    <name type="synonym">Nephila clavipes</name>
    <dbReference type="NCBI Taxonomy" id="2585209"/>
    <lineage>
        <taxon>Eukaryota</taxon>
        <taxon>Metazoa</taxon>
        <taxon>Ecdysozoa</taxon>
        <taxon>Arthropoda</taxon>
        <taxon>Chelicerata</taxon>
        <taxon>Arachnida</taxon>
        <taxon>Araneae</taxon>
        <taxon>Araneomorphae</taxon>
        <taxon>Entelegynae</taxon>
        <taxon>Araneoidea</taxon>
        <taxon>Nephilidae</taxon>
        <taxon>Trichonephila</taxon>
    </lineage>
</organism>
<reference evidence="1" key="1">
    <citation type="submission" date="2020-08" db="EMBL/GenBank/DDBJ databases">
        <title>Multicomponent nature underlies the extraordinary mechanical properties of spider dragline silk.</title>
        <authorList>
            <person name="Kono N."/>
            <person name="Nakamura H."/>
            <person name="Mori M."/>
            <person name="Yoshida Y."/>
            <person name="Ohtoshi R."/>
            <person name="Malay A.D."/>
            <person name="Moran D.A.P."/>
            <person name="Tomita M."/>
            <person name="Numata K."/>
            <person name="Arakawa K."/>
        </authorList>
    </citation>
    <scope>NUCLEOTIDE SEQUENCE</scope>
</reference>
<proteinExistence type="predicted"/>
<dbReference type="EMBL" id="BMAU01021359">
    <property type="protein sequence ID" value="GFY22262.1"/>
    <property type="molecule type" value="Genomic_DNA"/>
</dbReference>
<dbReference type="AlphaFoldDB" id="A0A8X7B8S7"/>
<dbReference type="Proteomes" id="UP000887159">
    <property type="component" value="Unassembled WGS sequence"/>
</dbReference>
<evidence type="ECO:0000313" key="1">
    <source>
        <dbReference type="EMBL" id="GFY22262.1"/>
    </source>
</evidence>
<protein>
    <submittedName>
        <fullName evidence="1">Uncharacterized protein</fullName>
    </submittedName>
</protein>
<gene>
    <name evidence="1" type="ORF">TNCV_3299051</name>
</gene>
<keyword evidence="2" id="KW-1185">Reference proteome</keyword>
<comment type="caution">
    <text evidence="1">The sequence shown here is derived from an EMBL/GenBank/DDBJ whole genome shotgun (WGS) entry which is preliminary data.</text>
</comment>
<sequence length="160" mass="19283">MEEEAEKFYIIKGLKENRSIEIQLQGCSNIEELKEKIKLLDIQVKSKSNRNEVIYPKYPMTRVPHHTNQFARRQQYGRWNWKNDQSQHPNTTTGSRYNVYSPQLPSPFYHQTSFSLQRLTMYPRSQRLPQRPALLRPVARTFYTRQRTQENKTIFQPHRT</sequence>